<name>A0A1Y0T381_9CAUD</name>
<evidence type="ECO:0000313" key="1">
    <source>
        <dbReference type="EMBL" id="ARV77337.1"/>
    </source>
</evidence>
<dbReference type="Proteomes" id="UP000224829">
    <property type="component" value="Segment"/>
</dbReference>
<keyword evidence="2" id="KW-1185">Reference proteome</keyword>
<dbReference type="OrthoDB" id="26436at10239"/>
<gene>
    <name evidence="1" type="ORF">NOXIFER_168</name>
</gene>
<sequence length="139" mass="16457">MQLPTQQKRPGVLERGWIALWNRTPVDFRRMSLLSSLYARFAECNEDDKERLTQVNEVFGLTRHVGHMQFSVFVAPYLWSHILPIHRIDGERFEYYVGRVLKNTPCWLKYADDEALKQDINNLMMYCAHEQCPIPQRTA</sequence>
<evidence type="ECO:0000313" key="2">
    <source>
        <dbReference type="Proteomes" id="UP000224829"/>
    </source>
</evidence>
<accession>A0A1Y0T381</accession>
<reference evidence="1 2" key="1">
    <citation type="submission" date="2017-05" db="EMBL/GenBank/DDBJ databases">
        <authorList>
            <person name="Song R."/>
            <person name="Chenine A.L."/>
            <person name="Ruprecht R.M."/>
        </authorList>
    </citation>
    <scope>NUCLEOTIDE SEQUENCE [LARGE SCALE GENOMIC DNA]</scope>
</reference>
<dbReference type="EMBL" id="MF063068">
    <property type="protein sequence ID" value="ARV77337.1"/>
    <property type="molecule type" value="Genomic_DNA"/>
</dbReference>
<protein>
    <submittedName>
        <fullName evidence="1">Uncharacterized protein</fullName>
    </submittedName>
</protein>
<organism evidence="1 2">
    <name type="scientific">Pseudomonas phage Noxifer</name>
    <dbReference type="NCBI Taxonomy" id="2006684"/>
    <lineage>
        <taxon>Viruses</taxon>
        <taxon>Duplodnaviria</taxon>
        <taxon>Heunggongvirae</taxon>
        <taxon>Uroviricota</taxon>
        <taxon>Caudoviricetes</taxon>
        <taxon>Chimalliviridae</taxon>
        <taxon>Noxifervirus</taxon>
        <taxon>Noxifervirus noxifer</taxon>
    </lineage>
</organism>
<proteinExistence type="predicted"/>